<accession>A0ABP4SD94</accession>
<evidence type="ECO:0000313" key="11">
    <source>
        <dbReference type="Proteomes" id="UP001499851"/>
    </source>
</evidence>
<dbReference type="NCBIfam" id="TIGR00447">
    <property type="entry name" value="pth"/>
    <property type="match status" value="1"/>
</dbReference>
<dbReference type="PROSITE" id="PS01195">
    <property type="entry name" value="PEPT_TRNA_HYDROL_1"/>
    <property type="match status" value="1"/>
</dbReference>
<comment type="function">
    <text evidence="7">Hydrolyzes ribosome-free peptidyl-tRNAs (with 1 or more amino acids incorporated), which drop off the ribosome during protein synthesis, or as a result of ribosome stalling.</text>
</comment>
<dbReference type="Pfam" id="PF01195">
    <property type="entry name" value="Pept_tRNA_hydro"/>
    <property type="match status" value="1"/>
</dbReference>
<dbReference type="Gene3D" id="3.40.50.1470">
    <property type="entry name" value="Peptidyl-tRNA hydrolase"/>
    <property type="match status" value="1"/>
</dbReference>
<keyword evidence="7" id="KW-0963">Cytoplasm</keyword>
<dbReference type="CDD" id="cd00462">
    <property type="entry name" value="PTH"/>
    <property type="match status" value="1"/>
</dbReference>
<evidence type="ECO:0000256" key="2">
    <source>
        <dbReference type="ARBA" id="ARBA00022555"/>
    </source>
</evidence>
<gene>
    <name evidence="7 10" type="primary">pth</name>
    <name evidence="10" type="ORF">GCM10009830_12210</name>
</gene>
<comment type="subunit">
    <text evidence="7">Monomer.</text>
</comment>
<dbReference type="EMBL" id="BAAAQF010000004">
    <property type="protein sequence ID" value="GAA1668003.1"/>
    <property type="molecule type" value="Genomic_DNA"/>
</dbReference>
<evidence type="ECO:0000256" key="1">
    <source>
        <dbReference type="ARBA" id="ARBA00013260"/>
    </source>
</evidence>
<dbReference type="RefSeq" id="WP_344483117.1">
    <property type="nucleotide sequence ID" value="NZ_BAAAQF010000004.1"/>
</dbReference>
<dbReference type="Proteomes" id="UP001499851">
    <property type="component" value="Unassembled WGS sequence"/>
</dbReference>
<feature type="binding site" evidence="7">
    <location>
        <position position="73"/>
    </location>
    <ligand>
        <name>tRNA</name>
        <dbReference type="ChEBI" id="CHEBI:17843"/>
    </ligand>
</feature>
<dbReference type="PANTHER" id="PTHR17224">
    <property type="entry name" value="PEPTIDYL-TRNA HYDROLASE"/>
    <property type="match status" value="1"/>
</dbReference>
<evidence type="ECO:0000256" key="7">
    <source>
        <dbReference type="HAMAP-Rule" id="MF_00083"/>
    </source>
</evidence>
<organism evidence="10 11">
    <name type="scientific">Glycomyces endophyticus</name>
    <dbReference type="NCBI Taxonomy" id="480996"/>
    <lineage>
        <taxon>Bacteria</taxon>
        <taxon>Bacillati</taxon>
        <taxon>Actinomycetota</taxon>
        <taxon>Actinomycetes</taxon>
        <taxon>Glycomycetales</taxon>
        <taxon>Glycomycetaceae</taxon>
        <taxon>Glycomyces</taxon>
    </lineage>
</organism>
<comment type="catalytic activity">
    <reaction evidence="7 8">
        <text>an N-acyl-L-alpha-aminoacyl-tRNA + H2O = an N-acyl-L-amino acid + a tRNA + H(+)</text>
        <dbReference type="Rhea" id="RHEA:54448"/>
        <dbReference type="Rhea" id="RHEA-COMP:10123"/>
        <dbReference type="Rhea" id="RHEA-COMP:13883"/>
        <dbReference type="ChEBI" id="CHEBI:15377"/>
        <dbReference type="ChEBI" id="CHEBI:15378"/>
        <dbReference type="ChEBI" id="CHEBI:59874"/>
        <dbReference type="ChEBI" id="CHEBI:78442"/>
        <dbReference type="ChEBI" id="CHEBI:138191"/>
        <dbReference type="EC" id="3.1.1.29"/>
    </reaction>
</comment>
<evidence type="ECO:0000256" key="3">
    <source>
        <dbReference type="ARBA" id="ARBA00022801"/>
    </source>
</evidence>
<keyword evidence="11" id="KW-1185">Reference proteome</keyword>
<feature type="site" description="Discriminates between blocked and unblocked aminoacyl-tRNA" evidence="7">
    <location>
        <position position="13"/>
    </location>
</feature>
<evidence type="ECO:0000313" key="10">
    <source>
        <dbReference type="EMBL" id="GAA1668003.1"/>
    </source>
</evidence>
<comment type="function">
    <text evidence="7">Catalyzes the release of premature peptidyl moieties from peptidyl-tRNA molecules trapped in stalled 50S ribosomal subunits, and thus maintains levels of free tRNAs and 50S ribosomes.</text>
</comment>
<evidence type="ECO:0000256" key="9">
    <source>
        <dbReference type="RuleBase" id="RU004320"/>
    </source>
</evidence>
<evidence type="ECO:0000256" key="5">
    <source>
        <dbReference type="ARBA" id="ARBA00038063"/>
    </source>
</evidence>
<feature type="binding site" evidence="7">
    <location>
        <position position="119"/>
    </location>
    <ligand>
        <name>tRNA</name>
        <dbReference type="ChEBI" id="CHEBI:17843"/>
    </ligand>
</feature>
<dbReference type="InterPro" id="IPR036416">
    <property type="entry name" value="Pept_tRNA_hydro_sf"/>
</dbReference>
<name>A0ABP4SD94_9ACTN</name>
<proteinExistence type="inferred from homology"/>
<feature type="binding site" evidence="7">
    <location>
        <position position="18"/>
    </location>
    <ligand>
        <name>tRNA</name>
        <dbReference type="ChEBI" id="CHEBI:17843"/>
    </ligand>
</feature>
<dbReference type="PROSITE" id="PS01196">
    <property type="entry name" value="PEPT_TRNA_HYDROL_2"/>
    <property type="match status" value="1"/>
</dbReference>
<dbReference type="PANTHER" id="PTHR17224:SF1">
    <property type="entry name" value="PEPTIDYL-TRNA HYDROLASE"/>
    <property type="match status" value="1"/>
</dbReference>
<dbReference type="EC" id="3.1.1.29" evidence="1 7"/>
<dbReference type="InterPro" id="IPR001328">
    <property type="entry name" value="Pept_tRNA_hydro"/>
</dbReference>
<sequence>MTDTPTLVAGLGNPGSKYAANRHNVGFMVADVLARRVGGKFAVVRKARAEVCEARLGVGGPRVILVKPLTFMNLSGDAVAPLAQYYGIDPEHVIAVHDELDIPFGEIRIKRGGGEGGHNGLRSLSKSLGTKDYARVRYGVGRPPGRQDAADFVLKDFAKAERPEVDLGIELAADAVEAIIEKGFVTAQNAVNAPKPTEPTAQ</sequence>
<dbReference type="HAMAP" id="MF_00083">
    <property type="entry name" value="Pept_tRNA_hydro_bact"/>
    <property type="match status" value="1"/>
</dbReference>
<keyword evidence="2 7" id="KW-0820">tRNA-binding</keyword>
<feature type="site" description="Stabilizes the basic form of H active site to accept a proton" evidence="7">
    <location>
        <position position="98"/>
    </location>
</feature>
<dbReference type="GO" id="GO:0016787">
    <property type="term" value="F:hydrolase activity"/>
    <property type="evidence" value="ECO:0007669"/>
    <property type="project" value="UniProtKB-KW"/>
</dbReference>
<feature type="binding site" evidence="7">
    <location>
        <position position="71"/>
    </location>
    <ligand>
        <name>tRNA</name>
        <dbReference type="ChEBI" id="CHEBI:17843"/>
    </ligand>
</feature>
<evidence type="ECO:0000256" key="8">
    <source>
        <dbReference type="RuleBase" id="RU000673"/>
    </source>
</evidence>
<protein>
    <recommendedName>
        <fullName evidence="6 7">Peptidyl-tRNA hydrolase</fullName>
        <shortName evidence="7">Pth</shortName>
        <ecNumber evidence="1 7">3.1.1.29</ecNumber>
    </recommendedName>
</protein>
<evidence type="ECO:0000256" key="6">
    <source>
        <dbReference type="ARBA" id="ARBA00050038"/>
    </source>
</evidence>
<keyword evidence="4 7" id="KW-0694">RNA-binding</keyword>
<comment type="caution">
    <text evidence="10">The sequence shown here is derived from an EMBL/GenBank/DDBJ whole genome shotgun (WGS) entry which is preliminary data.</text>
</comment>
<evidence type="ECO:0000256" key="4">
    <source>
        <dbReference type="ARBA" id="ARBA00022884"/>
    </source>
</evidence>
<comment type="subcellular location">
    <subcellularLocation>
        <location evidence="7">Cytoplasm</location>
    </subcellularLocation>
</comment>
<dbReference type="SUPFAM" id="SSF53178">
    <property type="entry name" value="Peptidyl-tRNA hydrolase-like"/>
    <property type="match status" value="1"/>
</dbReference>
<dbReference type="InterPro" id="IPR018171">
    <property type="entry name" value="Pept_tRNA_hydro_CS"/>
</dbReference>
<reference evidence="11" key="1">
    <citation type="journal article" date="2019" name="Int. J. Syst. Evol. Microbiol.">
        <title>The Global Catalogue of Microorganisms (GCM) 10K type strain sequencing project: providing services to taxonomists for standard genome sequencing and annotation.</title>
        <authorList>
            <consortium name="The Broad Institute Genomics Platform"/>
            <consortium name="The Broad Institute Genome Sequencing Center for Infectious Disease"/>
            <person name="Wu L."/>
            <person name="Ma J."/>
        </authorList>
    </citation>
    <scope>NUCLEOTIDE SEQUENCE [LARGE SCALE GENOMIC DNA]</scope>
    <source>
        <strain evidence="11">JCM 16001</strain>
    </source>
</reference>
<feature type="active site" description="Proton acceptor" evidence="7">
    <location>
        <position position="23"/>
    </location>
</feature>
<keyword evidence="3 7" id="KW-0378">Hydrolase</keyword>
<comment type="similarity">
    <text evidence="5 7 9">Belongs to the PTH family.</text>
</comment>